<dbReference type="Gene3D" id="1.10.10.10">
    <property type="entry name" value="Winged helix-like DNA-binding domain superfamily/Winged helix DNA-binding domain"/>
    <property type="match status" value="1"/>
</dbReference>
<evidence type="ECO:0000259" key="1">
    <source>
        <dbReference type="PROSITE" id="PS50995"/>
    </source>
</evidence>
<feature type="domain" description="HTH marR-type" evidence="1">
    <location>
        <begin position="5"/>
        <end position="136"/>
    </location>
</feature>
<comment type="caution">
    <text evidence="2">The sequence shown here is derived from an EMBL/GenBank/DDBJ whole genome shotgun (WGS) entry which is preliminary data.</text>
</comment>
<dbReference type="RefSeq" id="WP_158645654.1">
    <property type="nucleotide sequence ID" value="NZ_BAABIJ010000002.1"/>
</dbReference>
<dbReference type="InterPro" id="IPR036388">
    <property type="entry name" value="WH-like_DNA-bd_sf"/>
</dbReference>
<accession>A0A562V577</accession>
<dbReference type="SMART" id="SM00347">
    <property type="entry name" value="HTH_MARR"/>
    <property type="match status" value="1"/>
</dbReference>
<dbReference type="SUPFAM" id="SSF46785">
    <property type="entry name" value="Winged helix' DNA-binding domain"/>
    <property type="match status" value="1"/>
</dbReference>
<keyword evidence="3" id="KW-1185">Reference proteome</keyword>
<dbReference type="EMBL" id="VLLL01000006">
    <property type="protein sequence ID" value="TWJ13029.1"/>
    <property type="molecule type" value="Genomic_DNA"/>
</dbReference>
<organism evidence="2 3">
    <name type="scientific">Stackebrandtia albiflava</name>
    <dbReference type="NCBI Taxonomy" id="406432"/>
    <lineage>
        <taxon>Bacteria</taxon>
        <taxon>Bacillati</taxon>
        <taxon>Actinomycetota</taxon>
        <taxon>Actinomycetes</taxon>
        <taxon>Glycomycetales</taxon>
        <taxon>Glycomycetaceae</taxon>
        <taxon>Stackebrandtia</taxon>
    </lineage>
</organism>
<protein>
    <submittedName>
        <fullName evidence="2">DNA-binding MarR family transcriptional regulator</fullName>
    </submittedName>
</protein>
<dbReference type="InterPro" id="IPR000835">
    <property type="entry name" value="HTH_MarR-typ"/>
</dbReference>
<dbReference type="Pfam" id="PF12802">
    <property type="entry name" value="MarR_2"/>
    <property type="match status" value="1"/>
</dbReference>
<evidence type="ECO:0000313" key="2">
    <source>
        <dbReference type="EMBL" id="TWJ13029.1"/>
    </source>
</evidence>
<evidence type="ECO:0000313" key="3">
    <source>
        <dbReference type="Proteomes" id="UP000321617"/>
    </source>
</evidence>
<dbReference type="GO" id="GO:0003700">
    <property type="term" value="F:DNA-binding transcription factor activity"/>
    <property type="evidence" value="ECO:0007669"/>
    <property type="project" value="InterPro"/>
</dbReference>
<name>A0A562V577_9ACTN</name>
<dbReference type="Proteomes" id="UP000321617">
    <property type="component" value="Unassembled WGS sequence"/>
</dbReference>
<dbReference type="PANTHER" id="PTHR33164">
    <property type="entry name" value="TRANSCRIPTIONAL REGULATOR, MARR FAMILY"/>
    <property type="match status" value="1"/>
</dbReference>
<dbReference type="InterPro" id="IPR036390">
    <property type="entry name" value="WH_DNA-bd_sf"/>
</dbReference>
<dbReference type="GO" id="GO:0003677">
    <property type="term" value="F:DNA binding"/>
    <property type="evidence" value="ECO:0007669"/>
    <property type="project" value="UniProtKB-KW"/>
</dbReference>
<dbReference type="PANTHER" id="PTHR33164:SF106">
    <property type="entry name" value="TRANSCRIPTIONAL REGULATORY PROTEIN"/>
    <property type="match status" value="1"/>
</dbReference>
<gene>
    <name evidence="2" type="ORF">LX16_3797</name>
</gene>
<reference evidence="2 3" key="1">
    <citation type="journal article" date="2013" name="Stand. Genomic Sci.">
        <title>Genomic Encyclopedia of Type Strains, Phase I: The one thousand microbial genomes (KMG-I) project.</title>
        <authorList>
            <person name="Kyrpides N.C."/>
            <person name="Woyke T."/>
            <person name="Eisen J.A."/>
            <person name="Garrity G."/>
            <person name="Lilburn T.G."/>
            <person name="Beck B.J."/>
            <person name="Whitman W.B."/>
            <person name="Hugenholtz P."/>
            <person name="Klenk H.P."/>
        </authorList>
    </citation>
    <scope>NUCLEOTIDE SEQUENCE [LARGE SCALE GENOMIC DNA]</scope>
    <source>
        <strain evidence="2 3">DSM 45044</strain>
    </source>
</reference>
<proteinExistence type="predicted"/>
<dbReference type="AlphaFoldDB" id="A0A562V577"/>
<keyword evidence="2" id="KW-0238">DNA-binding</keyword>
<sequence>MTGDALEVLKRLRRLHSQTDLLLDQVAAGYGVNRNDLRCLEIIERDGPLNARALAEAARLSPAAVTKVTDRLVAAGYVVRAVDERDRRAQSLTVSSHHAALRAATWNPLVADLLTALDDGTVDLSGLAALLDRLNTVISAHGARLATEPPAASNPAPQ</sequence>
<dbReference type="OrthoDB" id="3173926at2"/>
<dbReference type="GO" id="GO:0006950">
    <property type="term" value="P:response to stress"/>
    <property type="evidence" value="ECO:0007669"/>
    <property type="project" value="TreeGrafter"/>
</dbReference>
<dbReference type="PROSITE" id="PS50995">
    <property type="entry name" value="HTH_MARR_2"/>
    <property type="match status" value="1"/>
</dbReference>
<dbReference type="InterPro" id="IPR039422">
    <property type="entry name" value="MarR/SlyA-like"/>
</dbReference>